<feature type="domain" description="Small ribosomal subunit protein mS35 mitochondrial conserved" evidence="1">
    <location>
        <begin position="75"/>
        <end position="147"/>
    </location>
</feature>
<keyword evidence="4" id="KW-0002">3D-structure</keyword>
<organism evidence="2 3">
    <name type="scientific">Tetrahymena thermophila (strain SB210)</name>
    <dbReference type="NCBI Taxonomy" id="312017"/>
    <lineage>
        <taxon>Eukaryota</taxon>
        <taxon>Sar</taxon>
        <taxon>Alveolata</taxon>
        <taxon>Ciliophora</taxon>
        <taxon>Intramacronucleata</taxon>
        <taxon>Oligohymenophorea</taxon>
        <taxon>Hymenostomatida</taxon>
        <taxon>Tetrahymenina</taxon>
        <taxon>Tetrahymenidae</taxon>
        <taxon>Tetrahymena</taxon>
    </lineage>
</organism>
<sequence>MISTNISKFFFSRQATVKHLTKYEAIPHYMKQTLRDPHEYKLRSMQQIKDDLKDTDGKFVARIDIFYKDYNDAKFHESAMNKKVKMNVHLKNWKLTHSQKDRLSLLLGNRFMCNDYFTLICDQYTEPELNFEKLVQQVQELYLECKRAP</sequence>
<protein>
    <submittedName>
        <fullName evidence="2">Ribosomal subunit protein</fullName>
    </submittedName>
</protein>
<dbReference type="InParanoid" id="Q23K64"/>
<dbReference type="InterPro" id="IPR019349">
    <property type="entry name" value="Ribosomal_mS35_mit"/>
</dbReference>
<evidence type="ECO:0000313" key="3">
    <source>
        <dbReference type="Proteomes" id="UP000009168"/>
    </source>
</evidence>
<dbReference type="AlphaFoldDB" id="Q23K64"/>
<dbReference type="GeneID" id="7830562"/>
<dbReference type="RefSeq" id="XP_001017224.1">
    <property type="nucleotide sequence ID" value="XM_001017224.3"/>
</dbReference>
<dbReference type="Pfam" id="PF10213">
    <property type="entry name" value="MRP-S28"/>
    <property type="match status" value="1"/>
</dbReference>
<dbReference type="PDB" id="6Z1P">
    <property type="method" value="EM"/>
    <property type="resolution" value="3.70 A"/>
    <property type="chains" value="BA=1-149"/>
</dbReference>
<accession>Q23K64</accession>
<dbReference type="Proteomes" id="UP000009168">
    <property type="component" value="Unassembled WGS sequence"/>
</dbReference>
<name>Q23K64_TETTS</name>
<gene>
    <name evidence="2" type="ORF">TTHERM_00194710</name>
</gene>
<dbReference type="EMDB" id="EMD-11032"/>
<evidence type="ECO:0007829" key="4">
    <source>
        <dbReference type="PDB" id="6Z1P"/>
    </source>
</evidence>
<dbReference type="EMBL" id="GG662673">
    <property type="protein sequence ID" value="EAR96979.1"/>
    <property type="molecule type" value="Genomic_DNA"/>
</dbReference>
<dbReference type="KEGG" id="tet:TTHERM_00194710"/>
<reference evidence="4" key="2">
    <citation type="journal article" date="2020" name="Elife">
        <title>Ciliate mitoribosome illuminates evolutionary steps of mitochondrial translation.</title>
        <authorList>
            <person name="Tobiasson V."/>
            <person name="Amunts A."/>
        </authorList>
    </citation>
    <scope>STRUCTURE BY ELECTRON MICROSCOPY (3.70 ANGSTROMS)</scope>
</reference>
<dbReference type="OMA" id="AIRAPCE"/>
<reference evidence="3" key="1">
    <citation type="journal article" date="2006" name="PLoS Biol.">
        <title>Macronuclear genome sequence of the ciliate Tetrahymena thermophila, a model eukaryote.</title>
        <authorList>
            <person name="Eisen J.A."/>
            <person name="Coyne R.S."/>
            <person name="Wu M."/>
            <person name="Wu D."/>
            <person name="Thiagarajan M."/>
            <person name="Wortman J.R."/>
            <person name="Badger J.H."/>
            <person name="Ren Q."/>
            <person name="Amedeo P."/>
            <person name="Jones K.M."/>
            <person name="Tallon L.J."/>
            <person name="Delcher A.L."/>
            <person name="Salzberg S.L."/>
            <person name="Silva J.C."/>
            <person name="Haas B.J."/>
            <person name="Majoros W.H."/>
            <person name="Farzad M."/>
            <person name="Carlton J.M."/>
            <person name="Smith R.K. Jr."/>
            <person name="Garg J."/>
            <person name="Pearlman R.E."/>
            <person name="Karrer K.M."/>
            <person name="Sun L."/>
            <person name="Manning G."/>
            <person name="Elde N.C."/>
            <person name="Turkewitz A.P."/>
            <person name="Asai D.J."/>
            <person name="Wilkes D.E."/>
            <person name="Wang Y."/>
            <person name="Cai H."/>
            <person name="Collins K."/>
            <person name="Stewart B.A."/>
            <person name="Lee S.R."/>
            <person name="Wilamowska K."/>
            <person name="Weinberg Z."/>
            <person name="Ruzzo W.L."/>
            <person name="Wloga D."/>
            <person name="Gaertig J."/>
            <person name="Frankel J."/>
            <person name="Tsao C.-C."/>
            <person name="Gorovsky M.A."/>
            <person name="Keeling P.J."/>
            <person name="Waller R.F."/>
            <person name="Patron N.J."/>
            <person name="Cherry J.M."/>
            <person name="Stover N.A."/>
            <person name="Krieger C.J."/>
            <person name="del Toro C."/>
            <person name="Ryder H.F."/>
            <person name="Williamson S.C."/>
            <person name="Barbeau R.A."/>
            <person name="Hamilton E.P."/>
            <person name="Orias E."/>
        </authorList>
    </citation>
    <scope>NUCLEOTIDE SEQUENCE [LARGE SCALE GENOMIC DNA]</scope>
    <source>
        <strain evidence="3">SB210</strain>
    </source>
</reference>
<evidence type="ECO:0000259" key="1">
    <source>
        <dbReference type="Pfam" id="PF10213"/>
    </source>
</evidence>
<keyword evidence="3" id="KW-1185">Reference proteome</keyword>
<dbReference type="STRING" id="312017.Q23K64"/>
<dbReference type="OrthoDB" id="283424at2759"/>
<evidence type="ECO:0000313" key="2">
    <source>
        <dbReference type="EMBL" id="EAR96979.1"/>
    </source>
</evidence>
<dbReference type="eggNOG" id="ENOG502T2J8">
    <property type="taxonomic scope" value="Eukaryota"/>
</dbReference>
<dbReference type="HOGENOM" id="CLU_1753376_0_0_1"/>
<proteinExistence type="evidence at protein level"/>